<gene>
    <name evidence="2" type="ORF">MNBD_ACTINO01-887</name>
</gene>
<feature type="region of interest" description="Disordered" evidence="1">
    <location>
        <begin position="247"/>
        <end position="283"/>
    </location>
</feature>
<dbReference type="AlphaFoldDB" id="A0A3B0RG33"/>
<proteinExistence type="predicted"/>
<organism evidence="2">
    <name type="scientific">hydrothermal vent metagenome</name>
    <dbReference type="NCBI Taxonomy" id="652676"/>
    <lineage>
        <taxon>unclassified sequences</taxon>
        <taxon>metagenomes</taxon>
        <taxon>ecological metagenomes</taxon>
    </lineage>
</organism>
<protein>
    <submittedName>
        <fullName evidence="2">Uncharacterized protein</fullName>
    </submittedName>
</protein>
<accession>A0A3B0RG33</accession>
<reference evidence="2" key="1">
    <citation type="submission" date="2018-06" db="EMBL/GenBank/DDBJ databases">
        <authorList>
            <person name="Zhirakovskaya E."/>
        </authorList>
    </citation>
    <scope>NUCLEOTIDE SEQUENCE</scope>
</reference>
<evidence type="ECO:0000256" key="1">
    <source>
        <dbReference type="SAM" id="MobiDB-lite"/>
    </source>
</evidence>
<dbReference type="EMBL" id="UOEI01000048">
    <property type="protein sequence ID" value="VAV90687.1"/>
    <property type="molecule type" value="Genomic_DNA"/>
</dbReference>
<feature type="compositionally biased region" description="Low complexity" evidence="1">
    <location>
        <begin position="253"/>
        <end position="263"/>
    </location>
</feature>
<name>A0A3B0RG33_9ZZZZ</name>
<sequence>MAGLQAMAFSVTDTEVYLSNPLLLEACNTFSDVRGQIGGPGVVHVVSYGDGLRSAAAVSSNGTFSIDAPHGPMTLFAARDDDGVLDPVAIDLPCGATADVDMVTGIVEIGTGPIVQDIGRDGGEALVMDGGTVTLSGDLSATFDVEPVCQYRRDSVGVIFTTYDQELPAVQLEIPAGDTSGTHPGTVEVTDWSSTTRSSSGDAVVSIAYVPGVGLAEAQMSVTGEFSGPSGNGTIEASFGCLVTGVTPPAPDTTSTEPETVTTADDVPTEPQPTSFDTPGPDSATVAAACRTIVVDDTGDSPGGVRAATALRTRLGRATVVTLSELRTVFDTGELPQVVSAVGVAAPDIIVRIDNTQQVVASALVGADTQDRGEDWAVAGPLDDVVDALAGRVLCVDVDPIDVASGASEDIVIRATDLTGAPITEAPVTIGDPEFGTVVTDGAQLIDGVFRVTYTGGAVAGEDVLTVEVGGSGHWPTTVLARVATGFGYIMEGQYRVELNPVADDVPAPGGPLSATLVAGSCTGRNGPWDGLLILEAGPVLTMIAIGGAAGQIGEGVFGTPTDPGDDPSILLPDIGLATVTSMGMPIDVAVLAPVAAEILAGIDDPYRPIVLATTFTLPPTGYTSLIIATDASDYSLAVRPNRRDMVELTAGSTHLLNAVIKRGSCPSDSDVADIARKLVPNIER</sequence>
<evidence type="ECO:0000313" key="2">
    <source>
        <dbReference type="EMBL" id="VAV90687.1"/>
    </source>
</evidence>
<feature type="region of interest" description="Disordered" evidence="1">
    <location>
        <begin position="175"/>
        <end position="197"/>
    </location>
</feature>